<accession>A0A7J5BG90</accession>
<dbReference type="SUPFAM" id="SSF51735">
    <property type="entry name" value="NAD(P)-binding Rossmann-fold domains"/>
    <property type="match status" value="1"/>
</dbReference>
<dbReference type="EMBL" id="WBKB01000001">
    <property type="protein sequence ID" value="KAB1645296.1"/>
    <property type="molecule type" value="Genomic_DNA"/>
</dbReference>
<dbReference type="GO" id="GO:0016491">
    <property type="term" value="F:oxidoreductase activity"/>
    <property type="evidence" value="ECO:0007669"/>
    <property type="project" value="UniProtKB-KW"/>
</dbReference>
<dbReference type="AlphaFoldDB" id="A0A7J5BG90"/>
<evidence type="ECO:0000259" key="3">
    <source>
        <dbReference type="Pfam" id="PF01408"/>
    </source>
</evidence>
<organism evidence="5 6">
    <name type="scientific">Gulosibacter chungangensis</name>
    <dbReference type="NCBI Taxonomy" id="979746"/>
    <lineage>
        <taxon>Bacteria</taxon>
        <taxon>Bacillati</taxon>
        <taxon>Actinomycetota</taxon>
        <taxon>Actinomycetes</taxon>
        <taxon>Micrococcales</taxon>
        <taxon>Microbacteriaceae</taxon>
        <taxon>Gulosibacter</taxon>
    </lineage>
</organism>
<proteinExistence type="predicted"/>
<dbReference type="SUPFAM" id="SSF55347">
    <property type="entry name" value="Glyceraldehyde-3-phosphate dehydrogenase-like, C-terminal domain"/>
    <property type="match status" value="1"/>
</dbReference>
<evidence type="ECO:0000256" key="1">
    <source>
        <dbReference type="ARBA" id="ARBA00023002"/>
    </source>
</evidence>
<evidence type="ECO:0000259" key="4">
    <source>
        <dbReference type="Pfam" id="PF22725"/>
    </source>
</evidence>
<protein>
    <submittedName>
        <fullName evidence="5">Gfo/Idh/MocA family oxidoreductase</fullName>
    </submittedName>
</protein>
<evidence type="ECO:0000256" key="2">
    <source>
        <dbReference type="ARBA" id="ARBA00023027"/>
    </source>
</evidence>
<dbReference type="InterPro" id="IPR050463">
    <property type="entry name" value="Gfo/Idh/MocA_oxidrdct_glycsds"/>
</dbReference>
<dbReference type="InterPro" id="IPR000683">
    <property type="entry name" value="Gfo/Idh/MocA-like_OxRdtase_N"/>
</dbReference>
<dbReference type="PANTHER" id="PTHR43818">
    <property type="entry name" value="BCDNA.GH03377"/>
    <property type="match status" value="1"/>
</dbReference>
<dbReference type="GO" id="GO:0000166">
    <property type="term" value="F:nucleotide binding"/>
    <property type="evidence" value="ECO:0007669"/>
    <property type="project" value="InterPro"/>
</dbReference>
<dbReference type="Proteomes" id="UP000433493">
    <property type="component" value="Unassembled WGS sequence"/>
</dbReference>
<dbReference type="InterPro" id="IPR055170">
    <property type="entry name" value="GFO_IDH_MocA-like_dom"/>
</dbReference>
<name>A0A7J5BG90_9MICO</name>
<keyword evidence="1" id="KW-0560">Oxidoreductase</keyword>
<dbReference type="PANTHER" id="PTHR43818:SF11">
    <property type="entry name" value="BCDNA.GH03377"/>
    <property type="match status" value="1"/>
</dbReference>
<dbReference type="Pfam" id="PF22725">
    <property type="entry name" value="GFO_IDH_MocA_C3"/>
    <property type="match status" value="1"/>
</dbReference>
<dbReference type="Gene3D" id="3.40.50.720">
    <property type="entry name" value="NAD(P)-binding Rossmann-like Domain"/>
    <property type="match status" value="1"/>
</dbReference>
<dbReference type="OrthoDB" id="9792085at2"/>
<reference evidence="5 6" key="1">
    <citation type="submission" date="2019-09" db="EMBL/GenBank/DDBJ databases">
        <title>Phylogeny of genus Pseudoclavibacter and closely related genus.</title>
        <authorList>
            <person name="Li Y."/>
        </authorList>
    </citation>
    <scope>NUCLEOTIDE SEQUENCE [LARGE SCALE GENOMIC DNA]</scope>
    <source>
        <strain evidence="5 6">KCTC 13959</strain>
    </source>
</reference>
<feature type="domain" description="GFO/IDH/MocA-like oxidoreductase" evidence="4">
    <location>
        <begin position="141"/>
        <end position="275"/>
    </location>
</feature>
<dbReference type="Pfam" id="PF01408">
    <property type="entry name" value="GFO_IDH_MocA"/>
    <property type="match status" value="1"/>
</dbReference>
<keyword evidence="2" id="KW-0520">NAD</keyword>
<evidence type="ECO:0000313" key="5">
    <source>
        <dbReference type="EMBL" id="KAB1645296.1"/>
    </source>
</evidence>
<dbReference type="InterPro" id="IPR036291">
    <property type="entry name" value="NAD(P)-bd_dom_sf"/>
</dbReference>
<keyword evidence="6" id="KW-1185">Reference proteome</keyword>
<comment type="caution">
    <text evidence="5">The sequence shown here is derived from an EMBL/GenBank/DDBJ whole genome shotgun (WGS) entry which is preliminary data.</text>
</comment>
<feature type="domain" description="Gfo/Idh/MocA-like oxidoreductase N-terminal" evidence="3">
    <location>
        <begin position="5"/>
        <end position="132"/>
    </location>
</feature>
<sequence length="373" mass="40230">MQKTLKVALVGAGMAGQAHAFGYRNATMADDLRGLTLELDTVADVSESLAEDVRLRYGFRRATTDITEIANDPEIDIISVALPNHAHREVLEVLLASGKHVLTEKPLGVGVEDAEYLTALSKENSGTHAVGFSYRRIPALAQMAKIVREGQLGDIWHFESSYYSDHAAATTDPFTWRFDRATAGGGALSDLGAHAVDAIAFVISPIADVLSAHFQTSIPERRDRAGEPHPVTNDDFASALVRTESGATGSLLTSRVAYGQPNRLALSVYGSKGSAHFDTQHYNDLQVFQAGGDAATTGPSHVVMGPANPHYADVSSFRSRGVNTGYGEAFIAEIQDFIRAVLGLKELDTTFDNALHAMRVIDAMYAFEKHTVR</sequence>
<gene>
    <name evidence="5" type="ORF">F8O05_03420</name>
</gene>
<dbReference type="RefSeq" id="WP_158051304.1">
    <property type="nucleotide sequence ID" value="NZ_WBKB01000001.1"/>
</dbReference>
<dbReference type="Gene3D" id="3.30.360.10">
    <property type="entry name" value="Dihydrodipicolinate Reductase, domain 2"/>
    <property type="match status" value="1"/>
</dbReference>
<evidence type="ECO:0000313" key="6">
    <source>
        <dbReference type="Proteomes" id="UP000433493"/>
    </source>
</evidence>